<gene>
    <name evidence="2" type="ORF">SAMN04488561_0984</name>
</gene>
<accession>A0A1H5HW94</accession>
<reference evidence="3" key="1">
    <citation type="submission" date="2016-10" db="EMBL/GenBank/DDBJ databases">
        <authorList>
            <person name="Varghese N."/>
            <person name="Submissions S."/>
        </authorList>
    </citation>
    <scope>NUCLEOTIDE SEQUENCE [LARGE SCALE GENOMIC DNA]</scope>
    <source>
        <strain evidence="3">DSM 45237</strain>
    </source>
</reference>
<sequence length="46" mass="4615">MSLRASGHGLSVPAVRLDEVPGPTPGVGNAADAPRHAMDVHVTGDV</sequence>
<evidence type="ECO:0000313" key="3">
    <source>
        <dbReference type="Proteomes" id="UP000181980"/>
    </source>
</evidence>
<evidence type="ECO:0000313" key="2">
    <source>
        <dbReference type="EMBL" id="SEE32227.1"/>
    </source>
</evidence>
<feature type="region of interest" description="Disordered" evidence="1">
    <location>
        <begin position="1"/>
        <end position="46"/>
    </location>
</feature>
<dbReference type="Proteomes" id="UP000181980">
    <property type="component" value="Unassembled WGS sequence"/>
</dbReference>
<dbReference type="EMBL" id="FNUC01000003">
    <property type="protein sequence ID" value="SEE32227.1"/>
    <property type="molecule type" value="Genomic_DNA"/>
</dbReference>
<organism evidence="2 3">
    <name type="scientific">Jiangella alba</name>
    <dbReference type="NCBI Taxonomy" id="561176"/>
    <lineage>
        <taxon>Bacteria</taxon>
        <taxon>Bacillati</taxon>
        <taxon>Actinomycetota</taxon>
        <taxon>Actinomycetes</taxon>
        <taxon>Jiangellales</taxon>
        <taxon>Jiangellaceae</taxon>
        <taxon>Jiangella</taxon>
    </lineage>
</organism>
<dbReference type="AlphaFoldDB" id="A0A1H5HW94"/>
<evidence type="ECO:0000256" key="1">
    <source>
        <dbReference type="SAM" id="MobiDB-lite"/>
    </source>
</evidence>
<feature type="compositionally biased region" description="Basic and acidic residues" evidence="1">
    <location>
        <begin position="33"/>
        <end position="46"/>
    </location>
</feature>
<name>A0A1H5HW94_9ACTN</name>
<proteinExistence type="predicted"/>
<keyword evidence="3" id="KW-1185">Reference proteome</keyword>
<protein>
    <submittedName>
        <fullName evidence="2">Uncharacterized protein</fullName>
    </submittedName>
</protein>